<feature type="transmembrane region" description="Helical" evidence="8">
    <location>
        <begin position="12"/>
        <end position="31"/>
    </location>
</feature>
<organism evidence="10">
    <name type="scientific">Clastoptera arizonana</name>
    <name type="common">Arizona spittle bug</name>
    <dbReference type="NCBI Taxonomy" id="38151"/>
    <lineage>
        <taxon>Eukaryota</taxon>
        <taxon>Metazoa</taxon>
        <taxon>Ecdysozoa</taxon>
        <taxon>Arthropoda</taxon>
        <taxon>Hexapoda</taxon>
        <taxon>Insecta</taxon>
        <taxon>Pterygota</taxon>
        <taxon>Neoptera</taxon>
        <taxon>Paraneoptera</taxon>
        <taxon>Hemiptera</taxon>
        <taxon>Auchenorrhyncha</taxon>
        <taxon>Cercopoidea</taxon>
        <taxon>Clastopteridae</taxon>
        <taxon>Clastoptera</taxon>
    </lineage>
</organism>
<dbReference type="SUPFAM" id="SSF103473">
    <property type="entry name" value="MFS general substrate transporter"/>
    <property type="match status" value="1"/>
</dbReference>
<feature type="transmembrane region" description="Helical" evidence="8">
    <location>
        <begin position="316"/>
        <end position="338"/>
    </location>
</feature>
<dbReference type="InterPro" id="IPR005828">
    <property type="entry name" value="MFS_sugar_transport-like"/>
</dbReference>
<dbReference type="InterPro" id="IPR020846">
    <property type="entry name" value="MFS_dom"/>
</dbReference>
<feature type="domain" description="Major facilitator superfamily (MFS) profile" evidence="9">
    <location>
        <begin position="1"/>
        <end position="441"/>
    </location>
</feature>
<evidence type="ECO:0000259" key="9">
    <source>
        <dbReference type="PROSITE" id="PS50850"/>
    </source>
</evidence>
<evidence type="ECO:0000256" key="5">
    <source>
        <dbReference type="ARBA" id="ARBA00022692"/>
    </source>
</evidence>
<evidence type="ECO:0000256" key="3">
    <source>
        <dbReference type="ARBA" id="ARBA00022475"/>
    </source>
</evidence>
<feature type="transmembrane region" description="Helical" evidence="8">
    <location>
        <begin position="80"/>
        <end position="104"/>
    </location>
</feature>
<reference evidence="10" key="1">
    <citation type="submission" date="2015-12" db="EMBL/GenBank/DDBJ databases">
        <title>De novo transcriptome assembly of four potential Pierce s Disease insect vectors from Arizona vineyards.</title>
        <authorList>
            <person name="Tassone E.E."/>
        </authorList>
    </citation>
    <scope>NUCLEOTIDE SEQUENCE</scope>
</reference>
<feature type="transmembrane region" description="Helical" evidence="8">
    <location>
        <begin position="418"/>
        <end position="437"/>
    </location>
</feature>
<dbReference type="PANTHER" id="PTHR48021">
    <property type="match status" value="1"/>
</dbReference>
<dbReference type="GO" id="GO:0022857">
    <property type="term" value="F:transmembrane transporter activity"/>
    <property type="evidence" value="ECO:0007669"/>
    <property type="project" value="InterPro"/>
</dbReference>
<feature type="transmembrane region" description="Helical" evidence="8">
    <location>
        <begin position="290"/>
        <end position="309"/>
    </location>
</feature>
<dbReference type="InterPro" id="IPR036259">
    <property type="entry name" value="MFS_trans_sf"/>
</dbReference>
<dbReference type="PROSITE" id="PS50850">
    <property type="entry name" value="MFS"/>
    <property type="match status" value="1"/>
</dbReference>
<sequence length="463" mass="51179">MLSIIFSTQYLAGFTALLSVIASAGCFGWMTPIMSYLRDPNNDIYMTSEQVAFMIAVLEVGETPSCIPTGILADKIGRKACILLSGPIYAVTWLVILFTTNYVIICAMRVLQGFAMALVFAVVPLYLGEISSPANRGSLTGLFSVAWFFGYLLQYCVGPYVSYFIFTLLTTMVPVVFTVVFIFQPESPHYLLSKNKLDKAEKALTWLRKGEPEELIRSELEEMNDTVQKELNSKPSWNDVIETPADRQSLFILFIIGTTRILSGAIAIMSYSTALFEQAGWSSFLSPDDLTIIMGVAFLIGGVINAAVVDSLGRRPVIFISCLGSALSLFIVGLYFFMKKSQVDVTAYSWTVPLGVIIYCIFSVVGLYPVSMTYTSELFTTKTRGMAAALSTMNLSIGGFLCIELYQLVGDNYGLEYVFWFFAIVCIVGCVVLYFVAPETKGKTFSQIRDEIINVKNKNKSPS</sequence>
<evidence type="ECO:0000313" key="10">
    <source>
        <dbReference type="EMBL" id="JAS32024.1"/>
    </source>
</evidence>
<feature type="transmembrane region" description="Helical" evidence="8">
    <location>
        <begin position="350"/>
        <end position="374"/>
    </location>
</feature>
<dbReference type="Gene3D" id="1.20.1250.20">
    <property type="entry name" value="MFS general substrate transporter like domains"/>
    <property type="match status" value="1"/>
</dbReference>
<keyword evidence="6 8" id="KW-1133">Transmembrane helix</keyword>
<evidence type="ECO:0000256" key="7">
    <source>
        <dbReference type="ARBA" id="ARBA00023136"/>
    </source>
</evidence>
<dbReference type="AlphaFoldDB" id="A0A1B6E2A8"/>
<proteinExistence type="predicted"/>
<dbReference type="PANTHER" id="PTHR48021:SF46">
    <property type="entry name" value="MAJOR FACILITATOR SUPERFAMILY (MFS) PROFILE DOMAIN-CONTAINING PROTEIN"/>
    <property type="match status" value="1"/>
</dbReference>
<keyword evidence="4" id="KW-0762">Sugar transport</keyword>
<keyword evidence="5 8" id="KW-0812">Transmembrane</keyword>
<dbReference type="PROSITE" id="PS00216">
    <property type="entry name" value="SUGAR_TRANSPORT_1"/>
    <property type="match status" value="1"/>
</dbReference>
<feature type="transmembrane region" description="Helical" evidence="8">
    <location>
        <begin position="139"/>
        <end position="157"/>
    </location>
</feature>
<dbReference type="Pfam" id="PF00083">
    <property type="entry name" value="Sugar_tr"/>
    <property type="match status" value="1"/>
</dbReference>
<feature type="transmembrane region" description="Helical" evidence="8">
    <location>
        <begin position="386"/>
        <end position="406"/>
    </location>
</feature>
<dbReference type="FunFam" id="1.20.1250.20:FF:000218">
    <property type="entry name" value="facilitated trehalose transporter Tret1"/>
    <property type="match status" value="1"/>
</dbReference>
<keyword evidence="2" id="KW-0813">Transport</keyword>
<protein>
    <recommendedName>
        <fullName evidence="9">Major facilitator superfamily (MFS) profile domain-containing protein</fullName>
    </recommendedName>
</protein>
<dbReference type="EMBL" id="GEDC01005274">
    <property type="protein sequence ID" value="JAS32024.1"/>
    <property type="molecule type" value="Transcribed_RNA"/>
</dbReference>
<feature type="transmembrane region" description="Helical" evidence="8">
    <location>
        <begin position="110"/>
        <end position="127"/>
    </location>
</feature>
<evidence type="ECO:0000256" key="6">
    <source>
        <dbReference type="ARBA" id="ARBA00022989"/>
    </source>
</evidence>
<accession>A0A1B6E2A8</accession>
<keyword evidence="7 8" id="KW-0472">Membrane</keyword>
<feature type="transmembrane region" description="Helical" evidence="8">
    <location>
        <begin position="163"/>
        <end position="183"/>
    </location>
</feature>
<feature type="transmembrane region" description="Helical" evidence="8">
    <location>
        <begin position="250"/>
        <end position="270"/>
    </location>
</feature>
<dbReference type="InterPro" id="IPR050549">
    <property type="entry name" value="MFS_Trehalose_Transporter"/>
</dbReference>
<dbReference type="GO" id="GO:0005886">
    <property type="term" value="C:plasma membrane"/>
    <property type="evidence" value="ECO:0007669"/>
    <property type="project" value="UniProtKB-SubCell"/>
</dbReference>
<evidence type="ECO:0000256" key="8">
    <source>
        <dbReference type="SAM" id="Phobius"/>
    </source>
</evidence>
<gene>
    <name evidence="10" type="ORF">g.6833</name>
</gene>
<dbReference type="InterPro" id="IPR005829">
    <property type="entry name" value="Sugar_transporter_CS"/>
</dbReference>
<evidence type="ECO:0000256" key="1">
    <source>
        <dbReference type="ARBA" id="ARBA00004651"/>
    </source>
</evidence>
<comment type="subcellular location">
    <subcellularLocation>
        <location evidence="1">Cell membrane</location>
        <topology evidence="1">Multi-pass membrane protein</topology>
    </subcellularLocation>
</comment>
<evidence type="ECO:0000256" key="2">
    <source>
        <dbReference type="ARBA" id="ARBA00022448"/>
    </source>
</evidence>
<keyword evidence="3" id="KW-1003">Cell membrane</keyword>
<name>A0A1B6E2A8_9HEMI</name>
<evidence type="ECO:0000256" key="4">
    <source>
        <dbReference type="ARBA" id="ARBA00022597"/>
    </source>
</evidence>